<feature type="non-terminal residue" evidence="9">
    <location>
        <position position="1"/>
    </location>
</feature>
<dbReference type="FunFam" id="1.10.287.2720:FF:000002">
    <property type="entry name" value="Oxysterol-binding protein"/>
    <property type="match status" value="1"/>
</dbReference>
<evidence type="ECO:0000256" key="6">
    <source>
        <dbReference type="SAM" id="MobiDB-lite"/>
    </source>
</evidence>
<comment type="similarity">
    <text evidence="1">Belongs to the OSBP family.</text>
</comment>
<evidence type="ECO:0000259" key="8">
    <source>
        <dbReference type="PROSITE" id="PS50003"/>
    </source>
</evidence>
<dbReference type="GO" id="GO:0016020">
    <property type="term" value="C:membrane"/>
    <property type="evidence" value="ECO:0007669"/>
    <property type="project" value="TreeGrafter"/>
</dbReference>
<protein>
    <recommendedName>
        <fullName evidence="8">PH domain-containing protein</fullName>
    </recommendedName>
</protein>
<dbReference type="InterPro" id="IPR037239">
    <property type="entry name" value="OSBP_sf"/>
</dbReference>
<name>A0AA36DCU2_9BILA</name>
<dbReference type="Gene3D" id="2.30.29.30">
    <property type="entry name" value="Pleckstrin-homology domain (PH domain)/Phosphotyrosine-binding domain (PTB)"/>
    <property type="match status" value="1"/>
</dbReference>
<dbReference type="Pfam" id="PF00169">
    <property type="entry name" value="PH"/>
    <property type="match status" value="1"/>
</dbReference>
<dbReference type="SMART" id="SM00233">
    <property type="entry name" value="PH"/>
    <property type="match status" value="1"/>
</dbReference>
<dbReference type="PANTHER" id="PTHR10972:SF102">
    <property type="entry name" value="OXYSTEROL-BINDING PROTEIN"/>
    <property type="match status" value="1"/>
</dbReference>
<dbReference type="PROSITE" id="PS50003">
    <property type="entry name" value="PH_DOMAIN"/>
    <property type="match status" value="1"/>
</dbReference>
<dbReference type="InterPro" id="IPR000648">
    <property type="entry name" value="Oxysterol-bd"/>
</dbReference>
<evidence type="ECO:0000256" key="7">
    <source>
        <dbReference type="SAM" id="Phobius"/>
    </source>
</evidence>
<dbReference type="Gene3D" id="3.30.70.3490">
    <property type="match status" value="1"/>
</dbReference>
<dbReference type="InterPro" id="IPR001849">
    <property type="entry name" value="PH_domain"/>
</dbReference>
<dbReference type="Gene3D" id="1.10.287.2720">
    <property type="match status" value="1"/>
</dbReference>
<proteinExistence type="inferred from homology"/>
<keyword evidence="7" id="KW-0812">Transmembrane</keyword>
<dbReference type="GO" id="GO:0015485">
    <property type="term" value="F:cholesterol binding"/>
    <property type="evidence" value="ECO:0007669"/>
    <property type="project" value="TreeGrafter"/>
</dbReference>
<dbReference type="AlphaFoldDB" id="A0AA36DCU2"/>
<evidence type="ECO:0000256" key="1">
    <source>
        <dbReference type="ARBA" id="ARBA00008842"/>
    </source>
</evidence>
<dbReference type="GO" id="GO:0005829">
    <property type="term" value="C:cytosol"/>
    <property type="evidence" value="ECO:0007669"/>
    <property type="project" value="TreeGrafter"/>
</dbReference>
<evidence type="ECO:0000256" key="3">
    <source>
        <dbReference type="ARBA" id="ARBA00023055"/>
    </source>
</evidence>
<feature type="transmembrane region" description="Helical" evidence="7">
    <location>
        <begin position="743"/>
        <end position="762"/>
    </location>
</feature>
<keyword evidence="7" id="KW-1133">Transmembrane helix</keyword>
<dbReference type="GO" id="GO:0032541">
    <property type="term" value="C:cortical endoplasmic reticulum"/>
    <property type="evidence" value="ECO:0007669"/>
    <property type="project" value="TreeGrafter"/>
</dbReference>
<sequence length="763" mass="86848">MCFKRCGFLQADTSSLMPSELSYTGGGGSSAMHSPYPPEGKKEQLKQQKREYKDEKKRIEQELMGALRDPTVVVSADWLKLRGTLRKWTRHYCVLKPGLLMIYKTNKTHKHGQWVGTVLLNTCKLIERPSKKDGFCFKLFHPLDQSIWATRGPMGESHGAVTINLLPTTYLICRAAGDQAGRTWMDGLEISLRCSGLLTQTMHELESAKKQASAHQKDSDSIDGEDGNISEGEAEKHFVEIDELDEHVSENGEASDAGENGDNAQESPWTQSEPEQFGQLGEGAQTEDVGEENKSLVWTLLKQVRPGMDLSKVVLPTFILEPRSFLEKLADYYYHADLLTEAANEEDPLQRMIKVTKFYLSGFYKKPKGLKKPYNPILGETFRCSWHHPDGSTTYYIAEQISHHPPISTIFITNKKAGFNVAGTILAKSKYYGNSLSAMMLGNLRLTLLKRGETYSVSLPYANCKGIMIGTLTMELGGPVTIECDRTAYSTTLDFQLKPFLGGSMNKVKGEIKYGSQTMAEIEGHWDGTMKIQEKGSSKEILWQPTQEIIAKRLPRYEIPYEELGEWESRKLWNKVSEAIAKEDQYEATNQKTVLEEDQRRRAKSGVPHKTKYFKKNPVKDVYDYIYADYRPWDSHNDVRQIEHDYEIRTISKVRPKNLRIKNNSLSSQDKQKHLSQDGQTEDSSDESIDRSTKRKETKGQLNIDPEVAKQIQENLERMEIAMTRLSAKIEQIGDERFKPSQLLLYVAIFSIMQALLFSMFFR</sequence>
<feature type="coiled-coil region" evidence="5">
    <location>
        <begin position="709"/>
        <end position="736"/>
    </location>
</feature>
<feature type="region of interest" description="Disordered" evidence="6">
    <location>
        <begin position="659"/>
        <end position="703"/>
    </location>
</feature>
<gene>
    <name evidence="9" type="ORF">MSPICULIGERA_LOCUS23424</name>
</gene>
<dbReference type="PANTHER" id="PTHR10972">
    <property type="entry name" value="OXYSTEROL-BINDING PROTEIN-RELATED"/>
    <property type="match status" value="1"/>
</dbReference>
<feature type="domain" description="PH" evidence="8">
    <location>
        <begin position="72"/>
        <end position="193"/>
    </location>
</feature>
<keyword evidence="3" id="KW-0445">Lipid transport</keyword>
<keyword evidence="5" id="KW-0175">Coiled coil</keyword>
<dbReference type="Proteomes" id="UP001177023">
    <property type="component" value="Unassembled WGS sequence"/>
</dbReference>
<feature type="region of interest" description="Disordered" evidence="6">
    <location>
        <begin position="20"/>
        <end position="44"/>
    </location>
</feature>
<evidence type="ECO:0000313" key="10">
    <source>
        <dbReference type="Proteomes" id="UP001177023"/>
    </source>
</evidence>
<dbReference type="Pfam" id="PF01237">
    <property type="entry name" value="Oxysterol_BP"/>
    <property type="match status" value="1"/>
</dbReference>
<evidence type="ECO:0000256" key="4">
    <source>
        <dbReference type="ARBA" id="ARBA00023121"/>
    </source>
</evidence>
<feature type="region of interest" description="Disordered" evidence="6">
    <location>
        <begin position="248"/>
        <end position="276"/>
    </location>
</feature>
<keyword evidence="7" id="KW-0472">Membrane</keyword>
<evidence type="ECO:0000313" key="9">
    <source>
        <dbReference type="EMBL" id="CAJ0585399.1"/>
    </source>
</evidence>
<dbReference type="Gene3D" id="2.40.160.120">
    <property type="match status" value="1"/>
</dbReference>
<feature type="region of interest" description="Disordered" evidence="6">
    <location>
        <begin position="207"/>
        <end position="230"/>
    </location>
</feature>
<dbReference type="GO" id="GO:0006869">
    <property type="term" value="P:lipid transport"/>
    <property type="evidence" value="ECO:0007669"/>
    <property type="project" value="UniProtKB-KW"/>
</dbReference>
<dbReference type="SUPFAM" id="SSF50729">
    <property type="entry name" value="PH domain-like"/>
    <property type="match status" value="1"/>
</dbReference>
<feature type="compositionally biased region" description="Polar residues" evidence="6">
    <location>
        <begin position="262"/>
        <end position="274"/>
    </location>
</feature>
<accession>A0AA36DCU2</accession>
<organism evidence="9 10">
    <name type="scientific">Mesorhabditis spiculigera</name>
    <dbReference type="NCBI Taxonomy" id="96644"/>
    <lineage>
        <taxon>Eukaryota</taxon>
        <taxon>Metazoa</taxon>
        <taxon>Ecdysozoa</taxon>
        <taxon>Nematoda</taxon>
        <taxon>Chromadorea</taxon>
        <taxon>Rhabditida</taxon>
        <taxon>Rhabditina</taxon>
        <taxon>Rhabditomorpha</taxon>
        <taxon>Rhabditoidea</taxon>
        <taxon>Rhabditidae</taxon>
        <taxon>Mesorhabditinae</taxon>
        <taxon>Mesorhabditis</taxon>
    </lineage>
</organism>
<evidence type="ECO:0000256" key="2">
    <source>
        <dbReference type="ARBA" id="ARBA00022448"/>
    </source>
</evidence>
<keyword evidence="4" id="KW-0446">Lipid-binding</keyword>
<dbReference type="InterPro" id="IPR011993">
    <property type="entry name" value="PH-like_dom_sf"/>
</dbReference>
<reference evidence="9" key="1">
    <citation type="submission" date="2023-06" db="EMBL/GenBank/DDBJ databases">
        <authorList>
            <person name="Delattre M."/>
        </authorList>
    </citation>
    <scope>NUCLEOTIDE SEQUENCE</scope>
    <source>
        <strain evidence="9">AF72</strain>
    </source>
</reference>
<feature type="compositionally biased region" description="Basic and acidic residues" evidence="6">
    <location>
        <begin position="207"/>
        <end position="220"/>
    </location>
</feature>
<dbReference type="SUPFAM" id="SSF144000">
    <property type="entry name" value="Oxysterol-binding protein-like"/>
    <property type="match status" value="1"/>
</dbReference>
<keyword evidence="2" id="KW-0813">Transport</keyword>
<dbReference type="EMBL" id="CATQJA010002704">
    <property type="protein sequence ID" value="CAJ0585399.1"/>
    <property type="molecule type" value="Genomic_DNA"/>
</dbReference>
<dbReference type="CDD" id="cd13286">
    <property type="entry name" value="PH_OPR5_ORP8"/>
    <property type="match status" value="1"/>
</dbReference>
<keyword evidence="10" id="KW-1185">Reference proteome</keyword>
<comment type="caution">
    <text evidence="9">The sequence shown here is derived from an EMBL/GenBank/DDBJ whole genome shotgun (WGS) entry which is preliminary data.</text>
</comment>
<dbReference type="FunFam" id="2.30.29.30:FF:000030">
    <property type="entry name" value="Oxysterol-binding protein"/>
    <property type="match status" value="1"/>
</dbReference>
<evidence type="ECO:0000256" key="5">
    <source>
        <dbReference type="SAM" id="Coils"/>
    </source>
</evidence>